<gene>
    <name evidence="2" type="ORF">FEE95_04175</name>
</gene>
<evidence type="ECO:0000313" key="2">
    <source>
        <dbReference type="EMBL" id="TMM58636.1"/>
    </source>
</evidence>
<dbReference type="InterPro" id="IPR013154">
    <property type="entry name" value="ADH-like_N"/>
</dbReference>
<evidence type="ECO:0000313" key="3">
    <source>
        <dbReference type="Proteomes" id="UP000310314"/>
    </source>
</evidence>
<dbReference type="PANTHER" id="PTHR43677">
    <property type="entry name" value="SHORT-CHAIN DEHYDROGENASE/REDUCTASE"/>
    <property type="match status" value="1"/>
</dbReference>
<feature type="domain" description="Enoyl reductase (ER)" evidence="1">
    <location>
        <begin position="14"/>
        <end position="332"/>
    </location>
</feature>
<dbReference type="Gene3D" id="3.40.50.720">
    <property type="entry name" value="NAD(P)-binding Rossmann-like Domain"/>
    <property type="match status" value="1"/>
</dbReference>
<dbReference type="Proteomes" id="UP000310314">
    <property type="component" value="Unassembled WGS sequence"/>
</dbReference>
<dbReference type="OrthoDB" id="9787435at2"/>
<dbReference type="SMART" id="SM00829">
    <property type="entry name" value="PKS_ER"/>
    <property type="match status" value="1"/>
</dbReference>
<dbReference type="AlphaFoldDB" id="A0A5S3PUF1"/>
<keyword evidence="3" id="KW-1185">Reference proteome</keyword>
<dbReference type="InterPro" id="IPR013149">
    <property type="entry name" value="ADH-like_C"/>
</dbReference>
<dbReference type="SUPFAM" id="SSF51735">
    <property type="entry name" value="NAD(P)-binding Rossmann-fold domains"/>
    <property type="match status" value="1"/>
</dbReference>
<dbReference type="Gene3D" id="3.90.180.10">
    <property type="entry name" value="Medium-chain alcohol dehydrogenases, catalytic domain"/>
    <property type="match status" value="1"/>
</dbReference>
<dbReference type="EMBL" id="VATY01000001">
    <property type="protein sequence ID" value="TMM58636.1"/>
    <property type="molecule type" value="Genomic_DNA"/>
</dbReference>
<evidence type="ECO:0000259" key="1">
    <source>
        <dbReference type="SMART" id="SM00829"/>
    </source>
</evidence>
<dbReference type="SUPFAM" id="SSF50129">
    <property type="entry name" value="GroES-like"/>
    <property type="match status" value="1"/>
</dbReference>
<dbReference type="InterPro" id="IPR036291">
    <property type="entry name" value="NAD(P)-bd_dom_sf"/>
</dbReference>
<dbReference type="Pfam" id="PF00107">
    <property type="entry name" value="ADH_zinc_N"/>
    <property type="match status" value="1"/>
</dbReference>
<dbReference type="Pfam" id="PF08240">
    <property type="entry name" value="ADH_N"/>
    <property type="match status" value="1"/>
</dbReference>
<comment type="caution">
    <text evidence="2">The sequence shown here is derived from an EMBL/GenBank/DDBJ whole genome shotgun (WGS) entry which is preliminary data.</text>
</comment>
<dbReference type="GO" id="GO:0016491">
    <property type="term" value="F:oxidoreductase activity"/>
    <property type="evidence" value="ECO:0007669"/>
    <property type="project" value="InterPro"/>
</dbReference>
<dbReference type="InterPro" id="IPR020843">
    <property type="entry name" value="ER"/>
</dbReference>
<accession>A0A5S3PUF1</accession>
<dbReference type="InterPro" id="IPR051397">
    <property type="entry name" value="Zn-ADH-like_protein"/>
</dbReference>
<organism evidence="2 3">
    <name type="scientific">Maribacter algarum</name>
    <name type="common">ex Zhang et al. 2020</name>
    <dbReference type="NCBI Taxonomy" id="2578118"/>
    <lineage>
        <taxon>Bacteria</taxon>
        <taxon>Pseudomonadati</taxon>
        <taxon>Bacteroidota</taxon>
        <taxon>Flavobacteriia</taxon>
        <taxon>Flavobacteriales</taxon>
        <taxon>Flavobacteriaceae</taxon>
        <taxon>Maribacter</taxon>
    </lineage>
</organism>
<proteinExistence type="predicted"/>
<name>A0A5S3PUF1_9FLAO</name>
<sequence>MRNKQLVISKFSDDIKDASEIITSPIRMLGDNEILVQNKYIGINALYDRELYRGRVPYIDVQFPYIFGVEAVGVVVETGKNVEKVNVGDALSTVKVGTAYQEYQIISDNDAIKIPEATAEYLTINPTGVSGYLALKNTAELKEGETIVVSAASGGLGHIVVQLAKRKNCHVVGICGKPEKVELLKKLNVCDRIINYREEDIADVLNNEYANKINVGFDSVGSYMFDAFLANIAPLGRLVVSGLATELTAAQFEQITGPRVYESIYWKGASVRCFMNHLFREQQQEGREFLFDLYQKGALQVKVDATSFEGIESIVNASEYLLAGQSCGKVVVKI</sequence>
<dbReference type="PANTHER" id="PTHR43677:SF3">
    <property type="entry name" value="PROSTAGLANDIN REDUCTASE 3"/>
    <property type="match status" value="1"/>
</dbReference>
<protein>
    <submittedName>
        <fullName evidence="2">Zinc-binding dehydrogenase</fullName>
    </submittedName>
</protein>
<dbReference type="RefSeq" id="WP_138656568.1">
    <property type="nucleotide sequence ID" value="NZ_VATY01000001.1"/>
</dbReference>
<dbReference type="InterPro" id="IPR011032">
    <property type="entry name" value="GroES-like_sf"/>
</dbReference>
<reference evidence="2 3" key="1">
    <citation type="submission" date="2019-05" db="EMBL/GenBank/DDBJ databases">
        <authorList>
            <person name="Zhang J.-Y."/>
            <person name="Feg X."/>
            <person name="Du Z.-J."/>
        </authorList>
    </citation>
    <scope>NUCLEOTIDE SEQUENCE [LARGE SCALE GENOMIC DNA]</scope>
    <source>
        <strain evidence="2 3">RZ26</strain>
    </source>
</reference>